<dbReference type="PANTHER" id="PTHR47027:SF20">
    <property type="entry name" value="REVERSE TRANSCRIPTASE-LIKE PROTEIN WITH RNA-DIRECTED DNA POLYMERASE DOMAIN"/>
    <property type="match status" value="1"/>
</dbReference>
<sequence length="940" mass="107058">MTAHLTLSRGNQSNLCIYTGYYSPYKQGQENFKFLIDSASETDDASLLILGDLNCRVGTIQNVICDELEEGMRNSKDLTVNARGEQLIQEKQTTQNILELPGTQTRCPCSSFSKKVEEHKGEWTWDKLLECLYGASQTTGILKYTQMTQDNKIRNAKWFDGECKSHRAIIRQQIRKLRNASNYEDRQMELKVLLKIKLAYQNLKRTKKRQYQAEDINRLIHPKNSKQFWATIKKFRGRKKIANEITDEKWHTFYAELFHATNTNQTVRGDSESVLDNQITHSELFRAVKKLSNNKAPGHDGITNEILKAISINHPDILLTLFNNALNSGGVPPSWCQSIICPIHKKGDTSNPVNYRPISLIPTILKLLTSILAERLQNWCDAEKKISEAQAGFRRGIGTLEHIFTLNTMMQSKLKNPGGALFTAFVDLKQCFDSVSHDQLWNALEQNKVGQKILHLFRSIYKQASGRVRSSTGLTKQFKILQGVLQGESASSTLFNLLINLVVDKLNSSLIPTVDIGSAKLHILLFADDIILLANTASQLQLKIDVLATTIKNLMLRVNLDKTKVIIFRKMKHKFDHQFKWMSDQLEIVHTYTYLGVPFQSNGTFKIAASNFIAKTTAAASQVYGICRRSRVPPISTHVRLYNSLAKTVLLYAAHVWGLDFVDEIEKVPVRFFKRLLRLPNSTPDYVVRLELGLAKIRTVLIKQTLNFVRKLLLRDEKSVLGQCLRWQIKWARKEGNNCKYNWIRKVEMLLKGTDMESIAGKEDAILEQLLDKFSSVIAQSCTKEINEDTCRLVNSDRMSHYAAMKSHATTEPYLLMDLPFSICSIISQLRIGLYSIKLGDRKIIITTKCPFCTSESDTTVDHLTLHCKIPTPSRNKHLCTYTQDQCVSVLGPAWRVKFWSGLLCAKLLKLIQRISVAYFLSTAIVTNTEGVPFIRRRVE</sequence>
<reference evidence="2 3" key="1">
    <citation type="submission" date="2015-12" db="EMBL/GenBank/DDBJ databases">
        <title>The genome of Folsomia candida.</title>
        <authorList>
            <person name="Faddeeva A."/>
            <person name="Derks M.F."/>
            <person name="Anvar Y."/>
            <person name="Smit S."/>
            <person name="Van Straalen N."/>
            <person name="Roelofs D."/>
        </authorList>
    </citation>
    <scope>NUCLEOTIDE SEQUENCE [LARGE SCALE GENOMIC DNA]</scope>
    <source>
        <strain evidence="2 3">VU population</strain>
        <tissue evidence="2">Whole body</tissue>
    </source>
</reference>
<keyword evidence="3" id="KW-1185">Reference proteome</keyword>
<dbReference type="STRING" id="158441.A0A226DV00"/>
<dbReference type="OrthoDB" id="6628575at2759"/>
<dbReference type="CDD" id="cd01650">
    <property type="entry name" value="RT_nLTR_like"/>
    <property type="match status" value="1"/>
</dbReference>
<keyword evidence="2" id="KW-0808">Transferase</keyword>
<dbReference type="PROSITE" id="PS50878">
    <property type="entry name" value="RT_POL"/>
    <property type="match status" value="1"/>
</dbReference>
<comment type="caution">
    <text evidence="2">The sequence shown here is derived from an EMBL/GenBank/DDBJ whole genome shotgun (WGS) entry which is preliminary data.</text>
</comment>
<name>A0A226DV00_FOLCA</name>
<accession>A0A226DV00</accession>
<gene>
    <name evidence="2" type="ORF">Fcan01_16134</name>
</gene>
<evidence type="ECO:0000313" key="3">
    <source>
        <dbReference type="Proteomes" id="UP000198287"/>
    </source>
</evidence>
<dbReference type="PANTHER" id="PTHR47027">
    <property type="entry name" value="REVERSE TRANSCRIPTASE DOMAIN-CONTAINING PROTEIN"/>
    <property type="match status" value="1"/>
</dbReference>
<dbReference type="Proteomes" id="UP000198287">
    <property type="component" value="Unassembled WGS sequence"/>
</dbReference>
<protein>
    <submittedName>
        <fullName evidence="2">RNA-directed DNA polymerase from mobile element jockey</fullName>
    </submittedName>
</protein>
<organism evidence="2 3">
    <name type="scientific">Folsomia candida</name>
    <name type="common">Springtail</name>
    <dbReference type="NCBI Taxonomy" id="158441"/>
    <lineage>
        <taxon>Eukaryota</taxon>
        <taxon>Metazoa</taxon>
        <taxon>Ecdysozoa</taxon>
        <taxon>Arthropoda</taxon>
        <taxon>Hexapoda</taxon>
        <taxon>Collembola</taxon>
        <taxon>Entomobryomorpha</taxon>
        <taxon>Isotomoidea</taxon>
        <taxon>Isotomidae</taxon>
        <taxon>Proisotominae</taxon>
        <taxon>Folsomia</taxon>
    </lineage>
</organism>
<proteinExistence type="predicted"/>
<dbReference type="Pfam" id="PF00078">
    <property type="entry name" value="RVT_1"/>
    <property type="match status" value="1"/>
</dbReference>
<dbReference type="AlphaFoldDB" id="A0A226DV00"/>
<dbReference type="GO" id="GO:0003964">
    <property type="term" value="F:RNA-directed DNA polymerase activity"/>
    <property type="evidence" value="ECO:0007669"/>
    <property type="project" value="UniProtKB-KW"/>
</dbReference>
<keyword evidence="2" id="KW-0548">Nucleotidyltransferase</keyword>
<dbReference type="EMBL" id="LNIX01000011">
    <property type="protein sequence ID" value="OXA49039.1"/>
    <property type="molecule type" value="Genomic_DNA"/>
</dbReference>
<feature type="domain" description="Reverse transcriptase" evidence="1">
    <location>
        <begin position="324"/>
        <end position="586"/>
    </location>
</feature>
<dbReference type="OMA" id="VICDELE"/>
<dbReference type="InterPro" id="IPR043502">
    <property type="entry name" value="DNA/RNA_pol_sf"/>
</dbReference>
<evidence type="ECO:0000259" key="1">
    <source>
        <dbReference type="PROSITE" id="PS50878"/>
    </source>
</evidence>
<keyword evidence="2" id="KW-0695">RNA-directed DNA polymerase</keyword>
<dbReference type="InterPro" id="IPR000477">
    <property type="entry name" value="RT_dom"/>
</dbReference>
<evidence type="ECO:0000313" key="2">
    <source>
        <dbReference type="EMBL" id="OXA49039.1"/>
    </source>
</evidence>
<dbReference type="SUPFAM" id="SSF56672">
    <property type="entry name" value="DNA/RNA polymerases"/>
    <property type="match status" value="1"/>
</dbReference>